<dbReference type="PANTHER" id="PTHR23161:SF2">
    <property type="entry name" value="PROTEIN CIP2A"/>
    <property type="match status" value="1"/>
</dbReference>
<dbReference type="AlphaFoldDB" id="A0A2J7QPP8"/>
<gene>
    <name evidence="2" type="ORF">B7P43_G09938</name>
</gene>
<evidence type="ECO:0000313" key="3">
    <source>
        <dbReference type="Proteomes" id="UP000235965"/>
    </source>
</evidence>
<dbReference type="EMBL" id="NEVH01012088">
    <property type="protein sequence ID" value="PNF30554.1"/>
    <property type="molecule type" value="Genomic_DNA"/>
</dbReference>
<dbReference type="InterPro" id="IPR042510">
    <property type="entry name" value="CIP2A"/>
</dbReference>
<reference evidence="2 3" key="1">
    <citation type="submission" date="2017-12" db="EMBL/GenBank/DDBJ databases">
        <title>Hemimetabolous genomes reveal molecular basis of termite eusociality.</title>
        <authorList>
            <person name="Harrison M.C."/>
            <person name="Jongepier E."/>
            <person name="Robertson H.M."/>
            <person name="Arning N."/>
            <person name="Bitard-Feildel T."/>
            <person name="Chao H."/>
            <person name="Childers C.P."/>
            <person name="Dinh H."/>
            <person name="Doddapaneni H."/>
            <person name="Dugan S."/>
            <person name="Gowin J."/>
            <person name="Greiner C."/>
            <person name="Han Y."/>
            <person name="Hu H."/>
            <person name="Hughes D.S.T."/>
            <person name="Huylmans A.-K."/>
            <person name="Kemena C."/>
            <person name="Kremer L.P.M."/>
            <person name="Lee S.L."/>
            <person name="Lopez-Ezquerra A."/>
            <person name="Mallet L."/>
            <person name="Monroy-Kuhn J.M."/>
            <person name="Moser A."/>
            <person name="Murali S.C."/>
            <person name="Muzny D.M."/>
            <person name="Otani S."/>
            <person name="Piulachs M.-D."/>
            <person name="Poelchau M."/>
            <person name="Qu J."/>
            <person name="Schaub F."/>
            <person name="Wada-Katsumata A."/>
            <person name="Worley K.C."/>
            <person name="Xie Q."/>
            <person name="Ylla G."/>
            <person name="Poulsen M."/>
            <person name="Gibbs R.A."/>
            <person name="Schal C."/>
            <person name="Richards S."/>
            <person name="Belles X."/>
            <person name="Korb J."/>
            <person name="Bornberg-Bauer E."/>
        </authorList>
    </citation>
    <scope>NUCLEOTIDE SEQUENCE [LARGE SCALE GENOMIC DNA]</scope>
    <source>
        <tissue evidence="2">Whole body</tissue>
    </source>
</reference>
<dbReference type="Proteomes" id="UP000235965">
    <property type="component" value="Unassembled WGS sequence"/>
</dbReference>
<comment type="caution">
    <text evidence="2">The sequence shown here is derived from an EMBL/GenBank/DDBJ whole genome shotgun (WGS) entry which is preliminary data.</text>
</comment>
<dbReference type="STRING" id="105785.A0A2J7QPP8"/>
<evidence type="ECO:0000313" key="2">
    <source>
        <dbReference type="EMBL" id="PNF30554.1"/>
    </source>
</evidence>
<dbReference type="OrthoDB" id="73401at2759"/>
<evidence type="ECO:0008006" key="4">
    <source>
        <dbReference type="Google" id="ProtNLM"/>
    </source>
</evidence>
<protein>
    <recommendedName>
        <fullName evidence="4">Protein CIP2A</fullName>
    </recommendedName>
</protein>
<dbReference type="Gene3D" id="1.10.287.1490">
    <property type="match status" value="1"/>
</dbReference>
<organism evidence="2 3">
    <name type="scientific">Cryptotermes secundus</name>
    <dbReference type="NCBI Taxonomy" id="105785"/>
    <lineage>
        <taxon>Eukaryota</taxon>
        <taxon>Metazoa</taxon>
        <taxon>Ecdysozoa</taxon>
        <taxon>Arthropoda</taxon>
        <taxon>Hexapoda</taxon>
        <taxon>Insecta</taxon>
        <taxon>Pterygota</taxon>
        <taxon>Neoptera</taxon>
        <taxon>Polyneoptera</taxon>
        <taxon>Dictyoptera</taxon>
        <taxon>Blattodea</taxon>
        <taxon>Blattoidea</taxon>
        <taxon>Termitoidae</taxon>
        <taxon>Kalotermitidae</taxon>
        <taxon>Cryptotermitinae</taxon>
        <taxon>Cryptotermes</taxon>
    </lineage>
</organism>
<name>A0A2J7QPP8_9NEOP</name>
<accession>A0A2J7QPP8</accession>
<keyword evidence="1" id="KW-0175">Coiled coil</keyword>
<sequence length="645" mass="73380">MRSVDSKQFLRTILKLQNDNINTRVQVCKLLIILEHISGEIPDTDILNFVNVTFSTVGDAFKSHDIFLLRHMVDFFKDVQMNPHSRDVLLTYHSFSSDTEQLLLLLAGDAAEPECVGMLFEFLHSLITLQVTGLSKLYPRFVTVAMQWIRTELACTQSLSLICSIAVDVRQSDGDVGTVQVQQNVLAQLDQSLLVLLLILDVGVDENYLTKSEARTSITAVLRLLQEMSKTPSLRQKILLSLKQQVMQNIFQPLLSVKPHDGENLFQTEVIGLYVCALDFISDLASHDGQWLKLYSDLLQHKQVQMILAVALYTGEENIKRQVLMLTGTVGFPAESVSSLAKSLCDLEPLMLVSSTSKASTDGAQQRDMMPLFSLAQEGRLDSFIAKLECSEIRDISTSTVMELYGYKLAAIGHSERVLKTSLEAANNHSTHLHHRLAQMSAEASRLYQLLYHNQQCLEGLRQEKDASICRLEAAQLAAEEEHRKHVTDTKAKQRQVSDLNAAIEELKRTVVIKEEELSQTKQHLDIMTKQTEELQSHFMLIEQKYKDQQSKNSELTRTLSKLEERIVKRERIIEEKGNEIEKLHKVIQNLEMELTNYKMLCKAQEKNIMEKEAEMTATQQQLSELQRMREVIYEISGGKKKMDK</sequence>
<dbReference type="InParanoid" id="A0A2J7QPP8"/>
<feature type="coiled-coil region" evidence="1">
    <location>
        <begin position="490"/>
        <end position="629"/>
    </location>
</feature>
<evidence type="ECO:0000256" key="1">
    <source>
        <dbReference type="SAM" id="Coils"/>
    </source>
</evidence>
<dbReference type="PANTHER" id="PTHR23161">
    <property type="entry name" value="PROTEIN CIP2A"/>
    <property type="match status" value="1"/>
</dbReference>
<dbReference type="FunCoup" id="A0A2J7QPP8">
    <property type="interactions" value="424"/>
</dbReference>
<proteinExistence type="predicted"/>
<keyword evidence="3" id="KW-1185">Reference proteome</keyword>